<feature type="domain" description="Tse2 ADP-ribosyltransferase toxin" evidence="3">
    <location>
        <begin position="598"/>
        <end position="693"/>
    </location>
</feature>
<dbReference type="RefSeq" id="WP_311673190.1">
    <property type="nucleotide sequence ID" value="NZ_JACHBW010000006.1"/>
</dbReference>
<dbReference type="Proteomes" id="UP000571554">
    <property type="component" value="Unassembled WGS sequence"/>
</dbReference>
<dbReference type="Pfam" id="PF18648">
    <property type="entry name" value="ADPRTs_Tse2"/>
    <property type="match status" value="1"/>
</dbReference>
<dbReference type="Pfam" id="PF03527">
    <property type="entry name" value="RHS"/>
    <property type="match status" value="1"/>
</dbReference>
<dbReference type="NCBIfam" id="TIGR01643">
    <property type="entry name" value="YD_repeat_2x"/>
    <property type="match status" value="1"/>
</dbReference>
<dbReference type="Gene3D" id="2.180.10.10">
    <property type="entry name" value="RHS repeat-associated core"/>
    <property type="match status" value="1"/>
</dbReference>
<dbReference type="InterPro" id="IPR006530">
    <property type="entry name" value="YD"/>
</dbReference>
<keyword evidence="5" id="KW-1185">Reference proteome</keyword>
<protein>
    <submittedName>
        <fullName evidence="4">RHS repeat-associated protein</fullName>
    </submittedName>
</protein>
<proteinExistence type="predicted"/>
<feature type="domain" description="RHS protein conserved region" evidence="2">
    <location>
        <begin position="465"/>
        <end position="494"/>
    </location>
</feature>
<feature type="region of interest" description="Disordered" evidence="1">
    <location>
        <begin position="622"/>
        <end position="643"/>
    </location>
</feature>
<dbReference type="AlphaFoldDB" id="A0A7W9WT95"/>
<organism evidence="4 5">
    <name type="scientific">Paraburkholderia bannensis</name>
    <dbReference type="NCBI Taxonomy" id="765414"/>
    <lineage>
        <taxon>Bacteria</taxon>
        <taxon>Pseudomonadati</taxon>
        <taxon>Pseudomonadota</taxon>
        <taxon>Betaproteobacteria</taxon>
        <taxon>Burkholderiales</taxon>
        <taxon>Burkholderiaceae</taxon>
        <taxon>Paraburkholderia</taxon>
    </lineage>
</organism>
<accession>A0A7W9WT95</accession>
<dbReference type="NCBIfam" id="TIGR03696">
    <property type="entry name" value="Rhs_assc_core"/>
    <property type="match status" value="1"/>
</dbReference>
<dbReference type="InterPro" id="IPR041018">
    <property type="entry name" value="ADPRTs_Tse2"/>
</dbReference>
<comment type="caution">
    <text evidence="4">The sequence shown here is derived from an EMBL/GenBank/DDBJ whole genome shotgun (WGS) entry which is preliminary data.</text>
</comment>
<dbReference type="Pfam" id="PF05593">
    <property type="entry name" value="RHS_repeat"/>
    <property type="match status" value="2"/>
</dbReference>
<dbReference type="PANTHER" id="PTHR32305:SF15">
    <property type="entry name" value="PROTEIN RHSA-RELATED"/>
    <property type="match status" value="1"/>
</dbReference>
<dbReference type="InterPro" id="IPR022385">
    <property type="entry name" value="Rhs_assc_core"/>
</dbReference>
<reference evidence="4 5" key="1">
    <citation type="submission" date="2020-08" db="EMBL/GenBank/DDBJ databases">
        <title>Above-ground endophytic microbial communities from plants in different locations in the United States.</title>
        <authorList>
            <person name="Frank C."/>
        </authorList>
    </citation>
    <scope>NUCLEOTIDE SEQUENCE [LARGE SCALE GENOMIC DNA]</scope>
    <source>
        <strain evidence="4 5">WP4_2_2</strain>
    </source>
</reference>
<dbReference type="InterPro" id="IPR001826">
    <property type="entry name" value="RHS"/>
</dbReference>
<evidence type="ECO:0000259" key="3">
    <source>
        <dbReference type="Pfam" id="PF18648"/>
    </source>
</evidence>
<evidence type="ECO:0000313" key="5">
    <source>
        <dbReference type="Proteomes" id="UP000571554"/>
    </source>
</evidence>
<evidence type="ECO:0000259" key="2">
    <source>
        <dbReference type="Pfam" id="PF03527"/>
    </source>
</evidence>
<gene>
    <name evidence="4" type="ORF">F4827_002390</name>
</gene>
<dbReference type="InterPro" id="IPR031325">
    <property type="entry name" value="RHS_repeat"/>
</dbReference>
<evidence type="ECO:0000313" key="4">
    <source>
        <dbReference type="EMBL" id="MBB6102538.1"/>
    </source>
</evidence>
<dbReference type="InterPro" id="IPR050708">
    <property type="entry name" value="T6SS_VgrG/RHS"/>
</dbReference>
<evidence type="ECO:0000256" key="1">
    <source>
        <dbReference type="SAM" id="MobiDB-lite"/>
    </source>
</evidence>
<dbReference type="EMBL" id="JACHBW010000006">
    <property type="protein sequence ID" value="MBB6102538.1"/>
    <property type="molecule type" value="Genomic_DNA"/>
</dbReference>
<dbReference type="PANTHER" id="PTHR32305">
    <property type="match status" value="1"/>
</dbReference>
<sequence length="696" mass="77605">MTAQTEGSTVRLHHDDAGNVIAEEQQFSADSGLDYLTVTRHTFDALGNRTATVLPNTRTIDWLRYGSGHVHGVLLDGAPLVDFERDQLHRETGRTHAAFSQTREYDPMGRLTRFVAKPANAASPHDRIAEWRLSYSAAGHLTRIEDHSRGATDYTYDPVGRLLKSVTPDLTEVFAFDRAGNPVDPGKVAPRPVVETPAELAERRAREAAEDEAWMRANPDGLLPLRYNARGNEDRRKLEAWEKSLPRCVGDVLRELNRTRYDYDACGNLASRVEPDGTTWLYRYDAANRLTQASRYAKPPKAEELPRMEPTDSGGVRFIEASVRPQLEVSFGYDAFGRRTKKNVTRANGEIDRTFFTWDGDVLLMEERFHLPVKREPIYRGPEYRRSKIVREDPEDAYSLPVAQRMHTLDTHHEWRAASLYLHEPGTFVPLARLDERLVEPAFLATGTDGGFVQVPAKTRHATLFYQNDHLGTPQELVDASGKVVWLARYKAWGGKRNAPYGKIDPAEAENPIRFQGQYLDEETGLHYNRHRYYDPGTGRFISKDPIGLLGGINAYQYAPNPVQWIDPLGLSGIDVYRAMKTGGDGLPVAEPTARGLGARPGVDIPVDSSGMVHPDTGGISVAPESASNLPPHRRPSNLGGTGKDCACRLNTANLPKNLKYVQDSATHGTIQPSTSMSLSDYQSALGSTREKWVKQ</sequence>
<name>A0A7W9WT95_9BURK</name>